<sequence>MLEGDFIIKYKSESFKKTVAKQVKNCSGCMYGCWPEITYLCENFPTLIERIIEGLRIIFSKRKLIGYEEILDIAKKLRVRN</sequence>
<accession>X1QDJ8</accession>
<name>X1QDJ8_9ZZZZ</name>
<dbReference type="EMBL" id="BARV01031764">
    <property type="protein sequence ID" value="GAI41354.1"/>
    <property type="molecule type" value="Genomic_DNA"/>
</dbReference>
<proteinExistence type="predicted"/>
<organism evidence="1">
    <name type="scientific">marine sediment metagenome</name>
    <dbReference type="NCBI Taxonomy" id="412755"/>
    <lineage>
        <taxon>unclassified sequences</taxon>
        <taxon>metagenomes</taxon>
        <taxon>ecological metagenomes</taxon>
    </lineage>
</organism>
<reference evidence="1" key="1">
    <citation type="journal article" date="2014" name="Front. Microbiol.">
        <title>High frequency of phylogenetically diverse reductive dehalogenase-homologous genes in deep subseafloor sedimentary metagenomes.</title>
        <authorList>
            <person name="Kawai M."/>
            <person name="Futagami T."/>
            <person name="Toyoda A."/>
            <person name="Takaki Y."/>
            <person name="Nishi S."/>
            <person name="Hori S."/>
            <person name="Arai W."/>
            <person name="Tsubouchi T."/>
            <person name="Morono Y."/>
            <person name="Uchiyama I."/>
            <person name="Ito T."/>
            <person name="Fujiyama A."/>
            <person name="Inagaki F."/>
            <person name="Takami H."/>
        </authorList>
    </citation>
    <scope>NUCLEOTIDE SEQUENCE</scope>
    <source>
        <strain evidence="1">Expedition CK06-06</strain>
    </source>
</reference>
<protein>
    <submittedName>
        <fullName evidence="1">Uncharacterized protein</fullName>
    </submittedName>
</protein>
<evidence type="ECO:0000313" key="1">
    <source>
        <dbReference type="EMBL" id="GAI41354.1"/>
    </source>
</evidence>
<dbReference type="AlphaFoldDB" id="X1QDJ8"/>
<comment type="caution">
    <text evidence="1">The sequence shown here is derived from an EMBL/GenBank/DDBJ whole genome shotgun (WGS) entry which is preliminary data.</text>
</comment>
<gene>
    <name evidence="1" type="ORF">S06H3_50203</name>
</gene>